<protein>
    <submittedName>
        <fullName evidence="2">4-carboxymuconolactone decarboxylase</fullName>
        <ecNumber evidence="2">4.1.1.44</ecNumber>
    </submittedName>
</protein>
<feature type="domain" description="Carboxymuconolactone decarboxylase-like" evidence="1">
    <location>
        <begin position="210"/>
        <end position="290"/>
    </location>
</feature>
<dbReference type="PANTHER" id="PTHR33570:SF2">
    <property type="entry name" value="CARBOXYMUCONOLACTONE DECARBOXYLASE-LIKE DOMAIN-CONTAINING PROTEIN"/>
    <property type="match status" value="1"/>
</dbReference>
<name>A0A377Q1K2_9HELI</name>
<organism evidence="2 3">
    <name type="scientific">Helicobacter pullorum</name>
    <dbReference type="NCBI Taxonomy" id="35818"/>
    <lineage>
        <taxon>Bacteria</taxon>
        <taxon>Pseudomonadati</taxon>
        <taxon>Campylobacterota</taxon>
        <taxon>Epsilonproteobacteria</taxon>
        <taxon>Campylobacterales</taxon>
        <taxon>Helicobacteraceae</taxon>
        <taxon>Helicobacter</taxon>
    </lineage>
</organism>
<dbReference type="EMBL" id="UGJF01000001">
    <property type="protein sequence ID" value="STQ88765.1"/>
    <property type="molecule type" value="Genomic_DNA"/>
</dbReference>
<accession>A0A377Q1K2</accession>
<dbReference type="SUPFAM" id="SSF69118">
    <property type="entry name" value="AhpD-like"/>
    <property type="match status" value="1"/>
</dbReference>
<dbReference type="EC" id="4.1.1.44" evidence="2"/>
<evidence type="ECO:0000313" key="3">
    <source>
        <dbReference type="Proteomes" id="UP000255269"/>
    </source>
</evidence>
<dbReference type="InterPro" id="IPR052512">
    <property type="entry name" value="4CMD/NDH-1_regulator"/>
</dbReference>
<dbReference type="Gene3D" id="1.20.1290.10">
    <property type="entry name" value="AhpD-like"/>
    <property type="match status" value="1"/>
</dbReference>
<gene>
    <name evidence="2" type="ORF">NCTC13156_01619</name>
</gene>
<dbReference type="PANTHER" id="PTHR33570">
    <property type="entry name" value="4-CARBOXYMUCONOLACTONE DECARBOXYLASE FAMILY PROTEIN"/>
    <property type="match status" value="1"/>
</dbReference>
<dbReference type="Pfam" id="PF02627">
    <property type="entry name" value="CMD"/>
    <property type="match status" value="2"/>
</dbReference>
<dbReference type="GO" id="GO:0051920">
    <property type="term" value="F:peroxiredoxin activity"/>
    <property type="evidence" value="ECO:0007669"/>
    <property type="project" value="InterPro"/>
</dbReference>
<dbReference type="GO" id="GO:0047575">
    <property type="term" value="F:4-carboxymuconolactone decarboxylase activity"/>
    <property type="evidence" value="ECO:0007669"/>
    <property type="project" value="UniProtKB-EC"/>
</dbReference>
<sequence length="293" mass="32381">MAKNRREFLGNSLKLAGASLAFVAFDDLYALEATTNTISPIKETTMNDLTPTAKANLERLFGTSKLPQEDLEFFTNYANFAFDEVWEKSPLQEHERLLIILASLVAIPAKEEFGTMLNAALNLGISPIAIKEVVYQATPYVGMGKIAEIVSLTNTIFKQRGIKLPLESQGTTNRENRKQKGLETQRVLFGEGIDKSNAAAPSDQRHIRDFLSANCFGDYYTRTGLELKFRELITFVYIASMGGAEPQLRAHIAGNLRNGNDRAKLTAVITALVPYIGYPRSLNALSAIDEIAK</sequence>
<evidence type="ECO:0000313" key="2">
    <source>
        <dbReference type="EMBL" id="STQ88765.1"/>
    </source>
</evidence>
<keyword evidence="2" id="KW-0456">Lyase</keyword>
<evidence type="ECO:0000259" key="1">
    <source>
        <dbReference type="Pfam" id="PF02627"/>
    </source>
</evidence>
<dbReference type="Proteomes" id="UP000255269">
    <property type="component" value="Unassembled WGS sequence"/>
</dbReference>
<dbReference type="InterPro" id="IPR003779">
    <property type="entry name" value="CMD-like"/>
</dbReference>
<dbReference type="InterPro" id="IPR029032">
    <property type="entry name" value="AhpD-like"/>
</dbReference>
<proteinExistence type="predicted"/>
<reference evidence="2 3" key="1">
    <citation type="submission" date="2018-06" db="EMBL/GenBank/DDBJ databases">
        <authorList>
            <consortium name="Pathogen Informatics"/>
            <person name="Doyle S."/>
        </authorList>
    </citation>
    <scope>NUCLEOTIDE SEQUENCE [LARGE SCALE GENOMIC DNA]</scope>
    <source>
        <strain evidence="2 3">NCTC13156</strain>
    </source>
</reference>
<feature type="domain" description="Carboxymuconolactone decarboxylase-like" evidence="1">
    <location>
        <begin position="72"/>
        <end position="150"/>
    </location>
</feature>
<dbReference type="AlphaFoldDB" id="A0A377Q1K2"/>